<dbReference type="InterPro" id="IPR013759">
    <property type="entry name" value="Topo_IIA_B_C"/>
</dbReference>
<dbReference type="FunFam" id="3.30.1360.40:FF:000003">
    <property type="entry name" value="DNA topoisomerase 2"/>
    <property type="match status" value="1"/>
</dbReference>
<dbReference type="SUPFAM" id="SSF55874">
    <property type="entry name" value="ATPase domain of HSP90 chaperone/DNA topoisomerase II/histidine kinase"/>
    <property type="match status" value="1"/>
</dbReference>
<dbReference type="FunFam" id="3.30.230.10:FF:000008">
    <property type="entry name" value="DNA topoisomerase 2"/>
    <property type="match status" value="1"/>
</dbReference>
<feature type="domain" description="Topo IIA-type catalytic" evidence="19">
    <location>
        <begin position="698"/>
        <end position="1167"/>
    </location>
</feature>
<dbReference type="Gene3D" id="3.40.50.670">
    <property type="match status" value="1"/>
</dbReference>
<dbReference type="PRINTS" id="PR01158">
    <property type="entry name" value="TOPISMRASEII"/>
</dbReference>
<dbReference type="SUPFAM" id="SSF54211">
    <property type="entry name" value="Ribosomal protein S5 domain 2-like"/>
    <property type="match status" value="1"/>
</dbReference>
<dbReference type="Pfam" id="PF00204">
    <property type="entry name" value="DNA_gyraseB"/>
    <property type="match status" value="1"/>
</dbReference>
<feature type="domain" description="Toprim" evidence="18">
    <location>
        <begin position="444"/>
        <end position="558"/>
    </location>
</feature>
<sequence>MENANTEGFRKGKTIEEIYQKKTQHEHILLRPDTYIGSINHEEAEMWIMDHMVLKKISFVPGFYKIFDEILVNAADNKVRDPKMKLLKVNVDRETSTITVHNDGKGIPIEMHQKEKMYVPELIFGHLLTSSNYDDNEKKVTGGRNGFGAKLCNIYSDEFIVETADAKMKKHFKQVFTENMFKRSEPEVTAQKGREISSFTRITFRPDLKRFGMNGIEEDTYALLKKRVYDMAGVLRNVKVYFNDDLIPIRHFKDYVNLYLTSPSFVSPAMGLPTAAKPMVYESVNERWEVAFALSDGNYNQVSFVNSICTYNGGFHVNHVESQISNFLIETMKKKDKRFPLKPSQVRGYLWVFVNCLIENPSFNSQTKDTMTLKVSDFGSKCPLPLPFLKNCTKTGILDVLASFARFKSDLMLKKTDGSMKNRISGITKLDDANNAGTKKGAQCTLILTEGDSAKSLAVAGLSVIGRDNYGVFPLRGKMLNVRDASSHQVGSNVEINSIKKIMGLQHGREYTSTEGLRYGSIMIMTDQDHDGSHIKGLIINFLDTFWPSLMKVPTFLVEFITPIVRATKGTRGSRNYQEISFYTMPQYETWKASIEASGDRGWYIKYYKGLGTSSSEDAKRYFSAMDAHRRVFDAITLEDRQFVDLAFNKKKADQRKDWLAGFQPGTYMDHEQINIPIRDFVNKELILYSMADNIRSIPSCVDGLKPGHRKIMFACFKRNLRSEIKVAQLVGYVGEHTAYHHGEQSLASTIIGLAQSYVGSNNVPLLEPLGQFGTRLQGGKDAASPRYIFTTLNTMARKIFHPADDALLDFLNEDGQNIEPTWYMPILPMVLVNGAEGIGTGWASFIPNYNPRDIVDSLLARLDGDSFMPIHPWYRGFKGTIELDGPDKYKVTGKIKKVDDKTLEITELPIRCWTQSYKEQLETWLTGDSPSSSNKDPKDKDKDKKPILIKDYREYHTESSVHFILTLTKEQMEEAEAEGLEKRFKLTSTLNTSNMVLFDKDGRIRKYSSVEEILDEFYDMRLEYYQRRKRHLLMQIEHEYKKADNKVRFIREILSGELVIQKKKRVDVVVLLKARDYMPIITTKAKAVREAASIDEPPPPEDGDEPAADAANDPQGAGGYDYLLSMPMYSLTLERIEQLSKDMAAKRAELERLNASRPEDMWQADLKDFVQSW</sequence>
<dbReference type="Pfam" id="PF02518">
    <property type="entry name" value="HATPase_c"/>
    <property type="match status" value="1"/>
</dbReference>
<evidence type="ECO:0000313" key="23">
    <source>
        <dbReference type="Proteomes" id="UP000274922"/>
    </source>
</evidence>
<dbReference type="PROSITE" id="PS50880">
    <property type="entry name" value="TOPRIM"/>
    <property type="match status" value="1"/>
</dbReference>
<comment type="catalytic activity">
    <reaction evidence="1 15 16">
        <text>ATP-dependent breakage, passage and rejoining of double-stranded DNA.</text>
        <dbReference type="EC" id="5.6.2.2"/>
    </reaction>
</comment>
<keyword evidence="9 16" id="KW-0067">ATP-binding</keyword>
<dbReference type="PROSITE" id="PS00177">
    <property type="entry name" value="TOPOISOMERASE_II"/>
    <property type="match status" value="1"/>
</dbReference>
<keyword evidence="11 15" id="KW-0799">Topoisomerase</keyword>
<dbReference type="InterPro" id="IPR018522">
    <property type="entry name" value="TopoIIA_CS"/>
</dbReference>
<dbReference type="GO" id="GO:0003918">
    <property type="term" value="F:DNA topoisomerase type II (double strand cut, ATP-hydrolyzing) activity"/>
    <property type="evidence" value="ECO:0007669"/>
    <property type="project" value="UniProtKB-UniRule"/>
</dbReference>
<dbReference type="STRING" id="1555241.A0A4P9X0W3"/>
<dbReference type="FunFam" id="3.30.565.10:FF:000004">
    <property type="entry name" value="DNA topoisomerase 2"/>
    <property type="match status" value="1"/>
</dbReference>
<comment type="cofactor">
    <cofactor evidence="3">
        <name>Mg(2+)</name>
        <dbReference type="ChEBI" id="CHEBI:18420"/>
    </cofactor>
</comment>
<feature type="region of interest" description="Disordered" evidence="17">
    <location>
        <begin position="1090"/>
        <end position="1115"/>
    </location>
</feature>
<dbReference type="InterPro" id="IPR001154">
    <property type="entry name" value="TopoII_euk"/>
</dbReference>
<dbReference type="GO" id="GO:0046872">
    <property type="term" value="F:metal ion binding"/>
    <property type="evidence" value="ECO:0007669"/>
    <property type="project" value="UniProtKB-KW"/>
</dbReference>
<evidence type="ECO:0000256" key="14">
    <source>
        <dbReference type="ARBA" id="ARBA00053943"/>
    </source>
</evidence>
<dbReference type="InterPro" id="IPR013506">
    <property type="entry name" value="Topo_IIA_bsu_dom2"/>
</dbReference>
<gene>
    <name evidence="20" type="ORF">CAUPRSCDRAFT_6223</name>
    <name evidence="21" type="ORF">CXG81DRAFT_11420</name>
</gene>
<dbReference type="CDD" id="cd03481">
    <property type="entry name" value="TopoIIA_Trans_ScTopoIIA"/>
    <property type="match status" value="1"/>
</dbReference>
<dbReference type="Pfam" id="PF16898">
    <property type="entry name" value="TOPRIM_C"/>
    <property type="match status" value="1"/>
</dbReference>
<dbReference type="CDD" id="cd16930">
    <property type="entry name" value="HATPase_TopII-like"/>
    <property type="match status" value="1"/>
</dbReference>
<evidence type="ECO:0000256" key="11">
    <source>
        <dbReference type="ARBA" id="ARBA00023029"/>
    </source>
</evidence>
<dbReference type="PRINTS" id="PR00418">
    <property type="entry name" value="TPI2FAMILY"/>
</dbReference>
<dbReference type="InterPro" id="IPR002205">
    <property type="entry name" value="Topo_IIA_dom_A"/>
</dbReference>
<keyword evidence="8 16" id="KW-0547">Nucleotide-binding</keyword>
<keyword evidence="23" id="KW-1185">Reference proteome</keyword>
<keyword evidence="12 15" id="KW-0238">DNA-binding</keyword>
<dbReference type="CDD" id="cd03365">
    <property type="entry name" value="TOPRIM_TopoIIA"/>
    <property type="match status" value="1"/>
</dbReference>
<proteinExistence type="inferred from homology"/>
<dbReference type="InterPro" id="IPR036890">
    <property type="entry name" value="HATPase_C_sf"/>
</dbReference>
<evidence type="ECO:0000313" key="20">
    <source>
        <dbReference type="EMBL" id="RKO97640.1"/>
    </source>
</evidence>
<feature type="active site" description="O-(5'-phospho-DNA)-tyrosine intermediate" evidence="15">
    <location>
        <position position="788"/>
    </location>
</feature>
<dbReference type="PANTHER" id="PTHR10169:SF38">
    <property type="entry name" value="DNA TOPOISOMERASE 2"/>
    <property type="match status" value="1"/>
</dbReference>
<dbReference type="FunFam" id="3.40.50.670:FF:000001">
    <property type="entry name" value="DNA topoisomerase 2"/>
    <property type="match status" value="2"/>
</dbReference>
<dbReference type="PROSITE" id="PS52040">
    <property type="entry name" value="TOPO_IIA"/>
    <property type="match status" value="1"/>
</dbReference>
<dbReference type="Proteomes" id="UP000274922">
    <property type="component" value="Unassembled WGS sequence"/>
</dbReference>
<dbReference type="InterPro" id="IPR013760">
    <property type="entry name" value="Topo_IIA-like_dom_sf"/>
</dbReference>
<evidence type="ECO:0000259" key="18">
    <source>
        <dbReference type="PROSITE" id="PS50880"/>
    </source>
</evidence>
<comment type="function">
    <text evidence="14 16">Control of topological states of DNA by transient breakage and subsequent rejoining of DNA strands. Topoisomerase II makes double-strand breaks.</text>
</comment>
<dbReference type="InterPro" id="IPR003594">
    <property type="entry name" value="HATPase_dom"/>
</dbReference>
<dbReference type="InterPro" id="IPR001241">
    <property type="entry name" value="Topo_IIA"/>
</dbReference>
<dbReference type="GO" id="GO:0000819">
    <property type="term" value="P:sister chromatid segregation"/>
    <property type="evidence" value="ECO:0007669"/>
    <property type="project" value="TreeGrafter"/>
</dbReference>
<evidence type="ECO:0000259" key="19">
    <source>
        <dbReference type="PROSITE" id="PS52040"/>
    </source>
</evidence>
<feature type="compositionally biased region" description="Acidic residues" evidence="17">
    <location>
        <begin position="1099"/>
        <end position="1108"/>
    </location>
</feature>
<comment type="subunit">
    <text evidence="16">Homodimer.</text>
</comment>
<dbReference type="InterPro" id="IPR031660">
    <property type="entry name" value="TOPRIM_C"/>
</dbReference>
<dbReference type="PANTHER" id="PTHR10169">
    <property type="entry name" value="DNA TOPOISOMERASE/GYRASE"/>
    <property type="match status" value="1"/>
</dbReference>
<dbReference type="Gene3D" id="3.30.1490.30">
    <property type="match status" value="1"/>
</dbReference>
<dbReference type="GO" id="GO:0003677">
    <property type="term" value="F:DNA binding"/>
    <property type="evidence" value="ECO:0007669"/>
    <property type="project" value="UniProtKB-UniRule"/>
</dbReference>
<keyword evidence="13 15" id="KW-0413">Isomerase</keyword>
<evidence type="ECO:0000256" key="17">
    <source>
        <dbReference type="SAM" id="MobiDB-lite"/>
    </source>
</evidence>
<dbReference type="Pfam" id="PF00521">
    <property type="entry name" value="DNA_topoisoIV"/>
    <property type="match status" value="1"/>
</dbReference>
<comment type="similarity">
    <text evidence="4 16">Belongs to the type II topoisomerase family.</text>
</comment>
<dbReference type="GO" id="GO:0005634">
    <property type="term" value="C:nucleus"/>
    <property type="evidence" value="ECO:0007669"/>
    <property type="project" value="TreeGrafter"/>
</dbReference>
<dbReference type="SUPFAM" id="SSF56719">
    <property type="entry name" value="Type II DNA topoisomerase"/>
    <property type="match status" value="1"/>
</dbReference>
<evidence type="ECO:0000256" key="3">
    <source>
        <dbReference type="ARBA" id="ARBA00001946"/>
    </source>
</evidence>
<dbReference type="Proteomes" id="UP000268535">
    <property type="component" value="Unassembled WGS sequence"/>
</dbReference>
<reference evidence="21" key="2">
    <citation type="submission" date="2018-04" db="EMBL/GenBank/DDBJ databases">
        <title>Leveraging single-cell genomics to expand the Fungal Tree of Life.</title>
        <authorList>
            <consortium name="DOE Joint Genome Institute"/>
            <person name="Ahrendt S.R."/>
            <person name="Quandt C.A."/>
            <person name="Ciobanu D."/>
            <person name="Clum A."/>
            <person name="Salamov A."/>
            <person name="Andreopoulos B."/>
            <person name="Cheng J.-F."/>
            <person name="Woyke T."/>
            <person name="Pelin A."/>
            <person name="Henrissat B."/>
            <person name="Benny G.L."/>
            <person name="Smith M.E."/>
            <person name="James T.Y."/>
            <person name="Grigoriev I.V."/>
        </authorList>
    </citation>
    <scope>NUCLEOTIDE SEQUENCE</scope>
    <source>
        <strain evidence="21">ATCC 52028</strain>
    </source>
</reference>
<dbReference type="EMBL" id="ML009205">
    <property type="protein sequence ID" value="RKO97640.1"/>
    <property type="molecule type" value="Genomic_DNA"/>
</dbReference>
<dbReference type="InterPro" id="IPR020568">
    <property type="entry name" value="Ribosomal_Su5_D2-typ_SF"/>
</dbReference>
<name>A0A4P9X0W3_9FUNG</name>
<dbReference type="InterPro" id="IPR014721">
    <property type="entry name" value="Ribsml_uS5_D2-typ_fold_subgr"/>
</dbReference>
<dbReference type="InterPro" id="IPR034157">
    <property type="entry name" value="TOPRIM_TopoII"/>
</dbReference>
<evidence type="ECO:0000256" key="13">
    <source>
        <dbReference type="ARBA" id="ARBA00023235"/>
    </source>
</evidence>
<dbReference type="FunFam" id="3.30.1490.30:FF:000001">
    <property type="entry name" value="DNA topoisomerase 2"/>
    <property type="match status" value="1"/>
</dbReference>
<dbReference type="Gene3D" id="3.30.230.10">
    <property type="match status" value="1"/>
</dbReference>
<evidence type="ECO:0000256" key="1">
    <source>
        <dbReference type="ARBA" id="ARBA00000185"/>
    </source>
</evidence>
<dbReference type="GO" id="GO:0005524">
    <property type="term" value="F:ATP binding"/>
    <property type="evidence" value="ECO:0007669"/>
    <property type="project" value="UniProtKB-UniRule"/>
</dbReference>
<comment type="cofactor">
    <cofactor evidence="2">
        <name>Ca(2+)</name>
        <dbReference type="ChEBI" id="CHEBI:29108"/>
    </cofactor>
</comment>
<dbReference type="InterPro" id="IPR013758">
    <property type="entry name" value="Topo_IIA_A/C_ab"/>
</dbReference>
<dbReference type="Gene3D" id="3.30.1360.40">
    <property type="match status" value="1"/>
</dbReference>
<evidence type="ECO:0000256" key="16">
    <source>
        <dbReference type="RuleBase" id="RU362094"/>
    </source>
</evidence>
<dbReference type="EC" id="5.6.2.2" evidence="5 16"/>
<dbReference type="OrthoDB" id="276498at2759"/>
<keyword evidence="7" id="KW-0479">Metal-binding</keyword>
<evidence type="ECO:0000256" key="12">
    <source>
        <dbReference type="ARBA" id="ARBA00023125"/>
    </source>
</evidence>
<evidence type="ECO:0000256" key="10">
    <source>
        <dbReference type="ARBA" id="ARBA00022842"/>
    </source>
</evidence>
<dbReference type="InterPro" id="IPR006171">
    <property type="entry name" value="TOPRIM_dom"/>
</dbReference>
<evidence type="ECO:0000256" key="6">
    <source>
        <dbReference type="ARBA" id="ARBA00019635"/>
    </source>
</evidence>
<dbReference type="FunFam" id="3.90.199.10:FF:000002">
    <property type="entry name" value="DNA topoisomerase 2"/>
    <property type="match status" value="1"/>
</dbReference>
<dbReference type="EMBL" id="ML014158">
    <property type="protein sequence ID" value="RKP01877.1"/>
    <property type="molecule type" value="Genomic_DNA"/>
</dbReference>
<dbReference type="InterPro" id="IPR013757">
    <property type="entry name" value="Topo_IIA_A_a_sf"/>
</dbReference>
<dbReference type="SMART" id="SM00434">
    <property type="entry name" value="TOP4c"/>
    <property type="match status" value="1"/>
</dbReference>
<organism evidence="20 22">
    <name type="scientific">Caulochytrium protostelioides</name>
    <dbReference type="NCBI Taxonomy" id="1555241"/>
    <lineage>
        <taxon>Eukaryota</taxon>
        <taxon>Fungi</taxon>
        <taxon>Fungi incertae sedis</taxon>
        <taxon>Chytridiomycota</taxon>
        <taxon>Chytridiomycota incertae sedis</taxon>
        <taxon>Chytridiomycetes</taxon>
        <taxon>Caulochytriales</taxon>
        <taxon>Caulochytriaceae</taxon>
        <taxon>Caulochytrium</taxon>
    </lineage>
</organism>
<dbReference type="AlphaFoldDB" id="A0A4P9X0W3"/>
<evidence type="ECO:0000256" key="4">
    <source>
        <dbReference type="ARBA" id="ARBA00011080"/>
    </source>
</evidence>
<evidence type="ECO:0000256" key="8">
    <source>
        <dbReference type="ARBA" id="ARBA00022741"/>
    </source>
</evidence>
<dbReference type="Gene3D" id="3.30.565.10">
    <property type="entry name" value="Histidine kinase-like ATPase, C-terminal domain"/>
    <property type="match status" value="1"/>
</dbReference>
<protein>
    <recommendedName>
        <fullName evidence="6 16">DNA topoisomerase 2</fullName>
        <ecNumber evidence="5 16">5.6.2.2</ecNumber>
    </recommendedName>
</protein>
<dbReference type="InterPro" id="IPR050634">
    <property type="entry name" value="DNA_Topoisomerase_II"/>
</dbReference>
<feature type="non-terminal residue" evidence="20">
    <location>
        <position position="1174"/>
    </location>
</feature>
<dbReference type="Pfam" id="PF01751">
    <property type="entry name" value="Toprim"/>
    <property type="match status" value="1"/>
</dbReference>
<evidence type="ECO:0000256" key="2">
    <source>
        <dbReference type="ARBA" id="ARBA00001913"/>
    </source>
</evidence>
<evidence type="ECO:0000313" key="22">
    <source>
        <dbReference type="Proteomes" id="UP000268535"/>
    </source>
</evidence>
<evidence type="ECO:0000313" key="21">
    <source>
        <dbReference type="EMBL" id="RKP01877.1"/>
    </source>
</evidence>
<reference evidence="22 23" key="1">
    <citation type="journal article" date="2018" name="Nat. Microbiol.">
        <title>Leveraging single-cell genomics to expand the fungal tree of life.</title>
        <authorList>
            <person name="Ahrendt S.R."/>
            <person name="Quandt C.A."/>
            <person name="Ciobanu D."/>
            <person name="Clum A."/>
            <person name="Salamov A."/>
            <person name="Andreopoulos B."/>
            <person name="Cheng J.F."/>
            <person name="Woyke T."/>
            <person name="Pelin A."/>
            <person name="Henrissat B."/>
            <person name="Reynolds N.K."/>
            <person name="Benny G.L."/>
            <person name="Smith M.E."/>
            <person name="James T.Y."/>
            <person name="Grigoriev I.V."/>
        </authorList>
    </citation>
    <scope>NUCLEOTIDE SEQUENCE [LARGE SCALE GENOMIC DNA]</scope>
    <source>
        <strain evidence="22 23">ATCC 52028</strain>
    </source>
</reference>
<keyword evidence="10" id="KW-0460">Magnesium</keyword>
<dbReference type="GO" id="GO:0006265">
    <property type="term" value="P:DNA topological change"/>
    <property type="evidence" value="ECO:0007669"/>
    <property type="project" value="UniProtKB-UniRule"/>
</dbReference>
<evidence type="ECO:0000256" key="9">
    <source>
        <dbReference type="ARBA" id="ARBA00022840"/>
    </source>
</evidence>
<dbReference type="CDD" id="cd00187">
    <property type="entry name" value="TOP4c"/>
    <property type="match status" value="1"/>
</dbReference>
<accession>A0A4P9X0W3</accession>
<evidence type="ECO:0000256" key="15">
    <source>
        <dbReference type="PROSITE-ProRule" id="PRU01384"/>
    </source>
</evidence>
<reference evidence="20" key="3">
    <citation type="submission" date="2018-08" db="EMBL/GenBank/DDBJ databases">
        <title>Leveraging single-cell genomics to expand the Fungal Tree of Life.</title>
        <authorList>
            <consortium name="DOE Joint Genome Institute"/>
            <person name="Ahrendt S.R."/>
            <person name="Quandt C.A."/>
            <person name="Ciobanu D."/>
            <person name="Clum A."/>
            <person name="Salamov A."/>
            <person name="Andreopoulos B."/>
            <person name="Cheng J.-F."/>
            <person name="Woyke T."/>
            <person name="Pelin A."/>
            <person name="Henrissat B."/>
            <person name="Reynolds N."/>
            <person name="Benny G.L."/>
            <person name="Smith M.E."/>
            <person name="James T.Y."/>
            <person name="Grigoriev I.V."/>
        </authorList>
    </citation>
    <scope>NUCLEOTIDE SEQUENCE</scope>
    <source>
        <strain evidence="20">ATCC 52028</strain>
    </source>
</reference>
<feature type="region of interest" description="Disordered" evidence="17">
    <location>
        <begin position="925"/>
        <end position="944"/>
    </location>
</feature>
<dbReference type="Gene3D" id="3.90.199.10">
    <property type="entry name" value="Topoisomerase II, domain 5"/>
    <property type="match status" value="1"/>
</dbReference>
<dbReference type="GO" id="GO:0000712">
    <property type="term" value="P:resolution of meiotic recombination intermediates"/>
    <property type="evidence" value="ECO:0007669"/>
    <property type="project" value="TreeGrafter"/>
</dbReference>
<evidence type="ECO:0000256" key="5">
    <source>
        <dbReference type="ARBA" id="ARBA00012895"/>
    </source>
</evidence>
<dbReference type="SMART" id="SM00433">
    <property type="entry name" value="TOP2c"/>
    <property type="match status" value="1"/>
</dbReference>
<dbReference type="Gene3D" id="1.10.268.10">
    <property type="entry name" value="Topoisomerase, domain 3"/>
    <property type="match status" value="1"/>
</dbReference>
<evidence type="ECO:0000256" key="7">
    <source>
        <dbReference type="ARBA" id="ARBA00022723"/>
    </source>
</evidence>